<keyword evidence="3" id="KW-0175">Coiled coil</keyword>
<evidence type="ECO:0000256" key="2">
    <source>
        <dbReference type="RuleBase" id="RU004447"/>
    </source>
</evidence>
<proteinExistence type="inferred from homology"/>
<organism evidence="6 7">
    <name type="scientific">Okeanomitos corallinicola TIOX110</name>
    <dbReference type="NCBI Taxonomy" id="3133117"/>
    <lineage>
        <taxon>Bacteria</taxon>
        <taxon>Bacillati</taxon>
        <taxon>Cyanobacteriota</taxon>
        <taxon>Cyanophyceae</taxon>
        <taxon>Nostocales</taxon>
        <taxon>Aphanizomenonaceae</taxon>
        <taxon>Okeanomitos</taxon>
    </lineage>
</organism>
<dbReference type="InterPro" id="IPR007863">
    <property type="entry name" value="Peptidase_M16_C"/>
</dbReference>
<dbReference type="PANTHER" id="PTHR11851">
    <property type="entry name" value="METALLOPROTEASE"/>
    <property type="match status" value="1"/>
</dbReference>
<dbReference type="Pfam" id="PF05193">
    <property type="entry name" value="Peptidase_M16_C"/>
    <property type="match status" value="1"/>
</dbReference>
<sequence>MKHSTLEFRLRILDWFKERTKTISRLFALTLVLIIFCWSVTPQLAIALQPSQTSIQPYLDRVIKELTEFRLDNGLKFIVLERHQAPVVSFLTYADVGGIDEPDGQTGVAHFLEHLAFKGTKRIGTTDYQAEKPLLEKLEELDKKIRSAKAKNQKSAVDELETKFKLVEAKAVKLVKQNEIGQIVEQAGGVGLNATTSSEATRYFYSFPANKLELWMSLESERFLDPVFREFYKEKDVILEERRMRVENSPVGLMVEKFMDTAFKVHPYRRPTIGYDEDIRNLTPENVRTFFENYYVPSNLTIAIVGDVDPDEVKKLAQVYFGRYQAKTKGQAKITSEPQQTKTRELTLELPTQPWYFEGYHRPAITDPNNAAYDIIASLLSSGRTSRLYKSLIEEKRIALAAQGINGYPGDKYPNLMLFYALTAPGHTVDELAIALRTEIDKLKTEPVSPKELERVKNQARAGLLRSLDSNMGMAQQLLEYEVKTGSWRNLFKQLDDIAAVTPADIQRVAQTTFTPENRTVGKLLSKGK</sequence>
<dbReference type="SUPFAM" id="SSF63411">
    <property type="entry name" value="LuxS/MPP-like metallohydrolase"/>
    <property type="match status" value="2"/>
</dbReference>
<dbReference type="InterPro" id="IPR011765">
    <property type="entry name" value="Pept_M16_N"/>
</dbReference>
<dbReference type="InterPro" id="IPR050361">
    <property type="entry name" value="MPP/UQCRC_Complex"/>
</dbReference>
<evidence type="ECO:0000256" key="3">
    <source>
        <dbReference type="SAM" id="Coils"/>
    </source>
</evidence>
<comment type="similarity">
    <text evidence="1 2">Belongs to the peptidase M16 family.</text>
</comment>
<gene>
    <name evidence="6" type="ORF">WJM97_16490</name>
</gene>
<evidence type="ECO:0000259" key="5">
    <source>
        <dbReference type="Pfam" id="PF05193"/>
    </source>
</evidence>
<feature type="domain" description="Peptidase M16 N-terminal" evidence="4">
    <location>
        <begin position="79"/>
        <end position="124"/>
    </location>
</feature>
<evidence type="ECO:0000259" key="4">
    <source>
        <dbReference type="Pfam" id="PF00675"/>
    </source>
</evidence>
<dbReference type="PROSITE" id="PS00143">
    <property type="entry name" value="INSULINASE"/>
    <property type="match status" value="1"/>
</dbReference>
<feature type="coiled-coil region" evidence="3">
    <location>
        <begin position="138"/>
        <end position="177"/>
    </location>
</feature>
<evidence type="ECO:0000256" key="1">
    <source>
        <dbReference type="ARBA" id="ARBA00007261"/>
    </source>
</evidence>
<dbReference type="Gene3D" id="3.30.830.10">
    <property type="entry name" value="Metalloenzyme, LuxS/M16 peptidase-like"/>
    <property type="match status" value="3"/>
</dbReference>
<dbReference type="Pfam" id="PF00675">
    <property type="entry name" value="Peptidase_M16"/>
    <property type="match status" value="2"/>
</dbReference>
<evidence type="ECO:0000313" key="7">
    <source>
        <dbReference type="Proteomes" id="UP001483337"/>
    </source>
</evidence>
<name>A0ABZ2UNL2_9CYAN</name>
<dbReference type="Proteomes" id="UP001483337">
    <property type="component" value="Chromosome"/>
</dbReference>
<dbReference type="PANTHER" id="PTHR11851:SF49">
    <property type="entry name" value="MITOCHONDRIAL-PROCESSING PEPTIDASE SUBUNIT ALPHA"/>
    <property type="match status" value="1"/>
</dbReference>
<keyword evidence="7" id="KW-1185">Reference proteome</keyword>
<reference evidence="6 7" key="1">
    <citation type="submission" date="2024-04" db="EMBL/GenBank/DDBJ databases">
        <title>Okeanomitos corallinicola gen. &amp; sp. nov. (Nostocales, Cyanobacteria), a new toxic marine heterocyst-forming cyanobacterium from a coral reef.</title>
        <authorList>
            <person name="Li H."/>
            <person name="Li R."/>
            <person name="Kang J."/>
            <person name="Hii K.S."/>
            <person name="Mohamed H.F."/>
            <person name="Xu X."/>
            <person name="Luo Z."/>
        </authorList>
    </citation>
    <scope>NUCLEOTIDE SEQUENCE [LARGE SCALE GENOMIC DNA]</scope>
    <source>
        <strain evidence="6 7">TIOX110</strain>
    </source>
</reference>
<feature type="domain" description="Peptidase M16 C-terminal" evidence="5">
    <location>
        <begin position="281"/>
        <end position="459"/>
    </location>
</feature>
<protein>
    <submittedName>
        <fullName evidence="6">Pitrilysin family protein</fullName>
    </submittedName>
</protein>
<dbReference type="InterPro" id="IPR001431">
    <property type="entry name" value="Pept_M16_Zn_BS"/>
</dbReference>
<dbReference type="RefSeq" id="WP_353929887.1">
    <property type="nucleotide sequence ID" value="NZ_CP150886.1"/>
</dbReference>
<feature type="domain" description="Peptidase M16 N-terminal" evidence="4">
    <location>
        <begin position="175"/>
        <end position="274"/>
    </location>
</feature>
<evidence type="ECO:0000313" key="6">
    <source>
        <dbReference type="EMBL" id="WZB86973.1"/>
    </source>
</evidence>
<accession>A0ABZ2UNL2</accession>
<dbReference type="EMBL" id="CP150886">
    <property type="protein sequence ID" value="WZB86973.1"/>
    <property type="molecule type" value="Genomic_DNA"/>
</dbReference>
<dbReference type="InterPro" id="IPR011249">
    <property type="entry name" value="Metalloenz_LuxS/M16"/>
</dbReference>